<dbReference type="InterPro" id="IPR051200">
    <property type="entry name" value="Host-pathogen_enzymatic-act"/>
</dbReference>
<name>A0ABS7SN71_9BURK</name>
<evidence type="ECO:0000259" key="3">
    <source>
        <dbReference type="Pfam" id="PF21783"/>
    </source>
</evidence>
<feature type="signal peptide" evidence="2">
    <location>
        <begin position="1"/>
        <end position="31"/>
    </location>
</feature>
<dbReference type="InterPro" id="IPR011045">
    <property type="entry name" value="N2O_reductase_N"/>
</dbReference>
<dbReference type="RefSeq" id="WP_223466596.1">
    <property type="nucleotide sequence ID" value="NZ_JAFBIL020000002.1"/>
</dbReference>
<organism evidence="4 5">
    <name type="scientific">Massilia soli</name>
    <dbReference type="NCBI Taxonomy" id="2792854"/>
    <lineage>
        <taxon>Bacteria</taxon>
        <taxon>Pseudomonadati</taxon>
        <taxon>Pseudomonadota</taxon>
        <taxon>Betaproteobacteria</taxon>
        <taxon>Burkholderiales</taxon>
        <taxon>Oxalobacteraceae</taxon>
        <taxon>Telluria group</taxon>
        <taxon>Massilia</taxon>
    </lineage>
</organism>
<evidence type="ECO:0000313" key="5">
    <source>
        <dbReference type="Proteomes" id="UP000809349"/>
    </source>
</evidence>
<dbReference type="Pfam" id="PF21783">
    <property type="entry name" value="YNCE"/>
    <property type="match status" value="1"/>
</dbReference>
<feature type="domain" description="YNCE-like beta-propeller" evidence="3">
    <location>
        <begin position="136"/>
        <end position="326"/>
    </location>
</feature>
<gene>
    <name evidence="4" type="ORF">I4X03_004915</name>
</gene>
<dbReference type="InterPro" id="IPR011964">
    <property type="entry name" value="YVTN_b-propeller_repeat"/>
</dbReference>
<dbReference type="InterPro" id="IPR015943">
    <property type="entry name" value="WD40/YVTN_repeat-like_dom_sf"/>
</dbReference>
<dbReference type="NCBIfam" id="TIGR02276">
    <property type="entry name" value="beta_rpt_yvtn"/>
    <property type="match status" value="3"/>
</dbReference>
<dbReference type="Gene3D" id="2.130.10.10">
    <property type="entry name" value="YVTN repeat-like/Quinoprotein amine dehydrogenase"/>
    <property type="match status" value="3"/>
</dbReference>
<dbReference type="InterPro" id="IPR048433">
    <property type="entry name" value="YNCE-like_beta-prop"/>
</dbReference>
<keyword evidence="1 2" id="KW-0732">Signal</keyword>
<comment type="caution">
    <text evidence="4">The sequence shown here is derived from an EMBL/GenBank/DDBJ whole genome shotgun (WGS) entry which is preliminary data.</text>
</comment>
<dbReference type="SUPFAM" id="SSF50974">
    <property type="entry name" value="Nitrous oxide reductase, N-terminal domain"/>
    <property type="match status" value="1"/>
</dbReference>
<protein>
    <submittedName>
        <fullName evidence="4">Beta-propeller fold lactonase family protein</fullName>
    </submittedName>
</protein>
<dbReference type="EMBL" id="JAFBIL020000002">
    <property type="protein sequence ID" value="MBZ2206595.1"/>
    <property type="molecule type" value="Genomic_DNA"/>
</dbReference>
<evidence type="ECO:0000313" key="4">
    <source>
        <dbReference type="EMBL" id="MBZ2206595.1"/>
    </source>
</evidence>
<evidence type="ECO:0000256" key="1">
    <source>
        <dbReference type="ARBA" id="ARBA00022729"/>
    </source>
</evidence>
<keyword evidence="5" id="KW-1185">Reference proteome</keyword>
<evidence type="ECO:0000256" key="2">
    <source>
        <dbReference type="SAM" id="SignalP"/>
    </source>
</evidence>
<dbReference type="PANTHER" id="PTHR47197:SF3">
    <property type="entry name" value="DIHYDRO-HEME D1 DEHYDROGENASE"/>
    <property type="match status" value="1"/>
</dbReference>
<proteinExistence type="predicted"/>
<dbReference type="Proteomes" id="UP000809349">
    <property type="component" value="Unassembled WGS sequence"/>
</dbReference>
<dbReference type="PANTHER" id="PTHR47197">
    <property type="entry name" value="PROTEIN NIRF"/>
    <property type="match status" value="1"/>
</dbReference>
<accession>A0ABS7SN71</accession>
<feature type="chain" id="PRO_5046077369" evidence="2">
    <location>
        <begin position="32"/>
        <end position="473"/>
    </location>
</feature>
<sequence length="473" mass="49829">MYTNEIRCASTSASIAIALASLVVLATPAYALPGPQDRVYTADQNSNTVSVIDPSTNTLLGQIRLGNQRPDVLSPLYKGEINVHGLGFSPDHKTLLVVSNGSNSVTFIDTATNKVKGVTYIGRSPHEGFFTADGREVWVVVRGEDYISVIDPATFKEKRRIQTTGGPGMVLFHPNGKLAFVVSSFNPTVDVIDVKSHKVVKRIPVTSPFSPFLQFTPDNKEVWMTHKDVGKVTRIDTATLAVKGVIDTGFITNHLAFVKTASATHAYVTVGGENVVKVFTTGNAPTLVASIPTGALPHGIWSSDDSSRLYVGLENGDAVDVIDSASNKVIARVPVGQAPQALVYVSKAAPAGEGKANLSPRANSEPLNIALKAGSGDATGSVVARNLGVTDALEVTLHKLKPETVYKVYASGQATPVASFRTNPKGMANGTAIGPMREVVGSLSAKQGTASRILVMEGDVPADPGKAVLMSMQ</sequence>
<reference evidence="4 5" key="1">
    <citation type="submission" date="2021-08" db="EMBL/GenBank/DDBJ databases">
        <title>Massilia sp. R798.</title>
        <authorList>
            <person name="Baek J.H."/>
            <person name="Jung H.S."/>
            <person name="Kim K.R."/>
            <person name="Jeon C.O."/>
        </authorList>
    </citation>
    <scope>NUCLEOTIDE SEQUENCE [LARGE SCALE GENOMIC DNA]</scope>
    <source>
        <strain evidence="4 5">R798</strain>
    </source>
</reference>